<name>A0ABV0JKC8_9CYAN</name>
<accession>A0ABV0JKC8</accession>
<gene>
    <name evidence="2" type="ORF">NDI37_05365</name>
</gene>
<evidence type="ECO:0000313" key="3">
    <source>
        <dbReference type="Proteomes" id="UP001442494"/>
    </source>
</evidence>
<evidence type="ECO:0000313" key="2">
    <source>
        <dbReference type="EMBL" id="MEP0863894.1"/>
    </source>
</evidence>
<keyword evidence="3" id="KW-1185">Reference proteome</keyword>
<evidence type="ECO:0000256" key="1">
    <source>
        <dbReference type="SAM" id="MobiDB-lite"/>
    </source>
</evidence>
<protein>
    <submittedName>
        <fullName evidence="2">Uncharacterized protein</fullName>
    </submittedName>
</protein>
<feature type="region of interest" description="Disordered" evidence="1">
    <location>
        <begin position="126"/>
        <end position="158"/>
    </location>
</feature>
<dbReference type="Proteomes" id="UP001442494">
    <property type="component" value="Unassembled WGS sequence"/>
</dbReference>
<sequence length="158" mass="17641">MKLGCVPSTSILGNARGAILLDPYILNCSFPLIFVLLNSCHTIFFAIAMPKPETNTSGEPNFTDLNSPASAEIKQLISNLQQSHHLRSKMMNLEAWALAETMDHFLPGFWSRFLDNRRTAMKQFLERKRTERSSQAATTNPPADGIDIPQNPQDALPK</sequence>
<organism evidence="2 3">
    <name type="scientific">Funiculus sociatus GB2-A5</name>
    <dbReference type="NCBI Taxonomy" id="2933946"/>
    <lineage>
        <taxon>Bacteria</taxon>
        <taxon>Bacillati</taxon>
        <taxon>Cyanobacteriota</taxon>
        <taxon>Cyanophyceae</taxon>
        <taxon>Coleofasciculales</taxon>
        <taxon>Coleofasciculaceae</taxon>
        <taxon>Funiculus</taxon>
    </lineage>
</organism>
<proteinExistence type="predicted"/>
<reference evidence="2 3" key="1">
    <citation type="submission" date="2022-04" db="EMBL/GenBank/DDBJ databases">
        <title>Positive selection, recombination, and allopatry shape intraspecific diversity of widespread and dominant cyanobacteria.</title>
        <authorList>
            <person name="Wei J."/>
            <person name="Shu W."/>
            <person name="Hu C."/>
        </authorList>
    </citation>
    <scope>NUCLEOTIDE SEQUENCE [LARGE SCALE GENOMIC DNA]</scope>
    <source>
        <strain evidence="2 3">GB2-A5</strain>
    </source>
</reference>
<dbReference type="EMBL" id="JAMPKK010000008">
    <property type="protein sequence ID" value="MEP0863894.1"/>
    <property type="molecule type" value="Genomic_DNA"/>
</dbReference>
<comment type="caution">
    <text evidence="2">The sequence shown here is derived from an EMBL/GenBank/DDBJ whole genome shotgun (WGS) entry which is preliminary data.</text>
</comment>